<sequence>MKIIERTIILSCAAIFLFIVFKAVYNGVQSNRALIKPPSSNYYQIIDKDLNKTVDVPFTNINSYRGNADYIYMSVDQESPSLDNKIVEYNRKTQKYKTIFNSKFNMPSVQGVELNDIWLLWVDADESGWQLNPYFMNLKTQKINPLTKENEKNVFNDFPILIGDYAAWIKMDRKSEKAEVMLKNLKTDKTTSIFTLNSFTFRNMTLSAKDGKLLFTNEKDHFGYIYLYDVRSKEIKEFKSSYEFIGWARLLNDQQWVYLTFDDPAEPSTGDGKLIFYDAATNHSQEVVSDIDSVSELNTDFNNEVFLSFNENGYYKKFKIKDHLLIEDGLLELHYFLDFQLKMIFISMTKNSLMKNIN</sequence>
<accession>A0ABV1MR17</accession>
<gene>
    <name evidence="1" type="ORF">ABNX05_10000</name>
</gene>
<dbReference type="SUPFAM" id="SSF82171">
    <property type="entry name" value="DPP6 N-terminal domain-like"/>
    <property type="match status" value="1"/>
</dbReference>
<evidence type="ECO:0000313" key="1">
    <source>
        <dbReference type="EMBL" id="MEQ6354946.1"/>
    </source>
</evidence>
<reference evidence="1 2" key="1">
    <citation type="submission" date="2024-06" db="EMBL/GenBank/DDBJ databases">
        <title>Lysinibacillus zambalefons sp. nov., a Novel Firmicute Isolated from the Poon Bato Zambales Hyperalkaline Spring.</title>
        <authorList>
            <person name="Aja J.A."/>
            <person name="Lazaro J.E.H."/>
            <person name="Llorin L.D."/>
            <person name="Lim K.R."/>
            <person name="Teodosio J."/>
            <person name="Dalisay D.S."/>
        </authorList>
    </citation>
    <scope>NUCLEOTIDE SEQUENCE [LARGE SCALE GENOMIC DNA]</scope>
    <source>
        <strain evidence="1 2">M3</strain>
    </source>
</reference>
<proteinExistence type="predicted"/>
<dbReference type="Proteomes" id="UP001478862">
    <property type="component" value="Unassembled WGS sequence"/>
</dbReference>
<comment type="caution">
    <text evidence="1">The sequence shown here is derived from an EMBL/GenBank/DDBJ whole genome shotgun (WGS) entry which is preliminary data.</text>
</comment>
<evidence type="ECO:0008006" key="3">
    <source>
        <dbReference type="Google" id="ProtNLM"/>
    </source>
</evidence>
<name>A0ABV1MR17_9BACI</name>
<dbReference type="EMBL" id="JBEGDG010000006">
    <property type="protein sequence ID" value="MEQ6354946.1"/>
    <property type="molecule type" value="Genomic_DNA"/>
</dbReference>
<protein>
    <recommendedName>
        <fullName evidence="3">WD40 repeat domain-containing protein</fullName>
    </recommendedName>
</protein>
<evidence type="ECO:0000313" key="2">
    <source>
        <dbReference type="Proteomes" id="UP001478862"/>
    </source>
</evidence>
<keyword evidence="2" id="KW-1185">Reference proteome</keyword>
<organism evidence="1 2">
    <name type="scientific">Lysinibacillus zambalensis</name>
    <dbReference type="NCBI Taxonomy" id="3160866"/>
    <lineage>
        <taxon>Bacteria</taxon>
        <taxon>Bacillati</taxon>
        <taxon>Bacillota</taxon>
        <taxon>Bacilli</taxon>
        <taxon>Bacillales</taxon>
        <taxon>Bacillaceae</taxon>
        <taxon>Lysinibacillus</taxon>
    </lineage>
</organism>
<dbReference type="RefSeq" id="WP_349659591.1">
    <property type="nucleotide sequence ID" value="NZ_JBEGDG010000006.1"/>
</dbReference>